<dbReference type="PANTHER" id="PTHR33778">
    <property type="entry name" value="PROTEIN MGTC"/>
    <property type="match status" value="1"/>
</dbReference>
<sequence length="164" mass="17094">MWSTLADEVTPHFAVVSPTSAVVRLVAALVLAGAIGFEREWRAKTAGLRTHMLIGIAAALFVLVGQEISALDFGNDSKRTDPIRLIEAVTAGVAFLGAGLIFQHQGKVRNVTTGASMWLAGAIGLTCGVGQVPLAAMATLITIGVIAVLGWAERHLWPGAGPEE</sequence>
<feature type="transmembrane region" description="Helical" evidence="7">
    <location>
        <begin position="85"/>
        <end position="102"/>
    </location>
</feature>
<dbReference type="RefSeq" id="WP_140193846.1">
    <property type="nucleotide sequence ID" value="NZ_CP065915.1"/>
</dbReference>
<keyword evidence="5 7" id="KW-1133">Transmembrane helix</keyword>
<evidence type="ECO:0000256" key="6">
    <source>
        <dbReference type="ARBA" id="ARBA00023136"/>
    </source>
</evidence>
<name>A0A5C5GEF6_9RHOB</name>
<dbReference type="Pfam" id="PF02308">
    <property type="entry name" value="MgtC"/>
    <property type="match status" value="1"/>
</dbReference>
<evidence type="ECO:0000313" key="9">
    <source>
        <dbReference type="EMBL" id="TNY33162.1"/>
    </source>
</evidence>
<reference evidence="9 10" key="1">
    <citation type="submission" date="2019-06" db="EMBL/GenBank/DDBJ databases">
        <title>Genome of new Rhodobacteraceae sp. SM1903.</title>
        <authorList>
            <person name="Ren X."/>
        </authorList>
    </citation>
    <scope>NUCLEOTIDE SEQUENCE [LARGE SCALE GENOMIC DNA]</scope>
    <source>
        <strain evidence="9 10">SM1903</strain>
    </source>
</reference>
<accession>A0A5C5GEF6</accession>
<dbReference type="OrthoDB" id="9811198at2"/>
<evidence type="ECO:0000256" key="3">
    <source>
        <dbReference type="ARBA" id="ARBA00022475"/>
    </source>
</evidence>
<protein>
    <recommendedName>
        <fullName evidence="7">Protein MgtC</fullName>
    </recommendedName>
</protein>
<feature type="domain" description="MgtC/SapB/SrpB/YhiD N-terminal" evidence="8">
    <location>
        <begin position="25"/>
        <end position="154"/>
    </location>
</feature>
<comment type="subcellular location">
    <subcellularLocation>
        <location evidence="7">Cell inner membrane</location>
        <topology evidence="7">Multi-pass membrane protein</topology>
    </subcellularLocation>
    <subcellularLocation>
        <location evidence="1">Cell membrane</location>
        <topology evidence="1">Multi-pass membrane protein</topology>
    </subcellularLocation>
</comment>
<dbReference type="Proteomes" id="UP000314011">
    <property type="component" value="Unassembled WGS sequence"/>
</dbReference>
<evidence type="ECO:0000313" key="10">
    <source>
        <dbReference type="Proteomes" id="UP000314011"/>
    </source>
</evidence>
<keyword evidence="3" id="KW-1003">Cell membrane</keyword>
<evidence type="ECO:0000256" key="4">
    <source>
        <dbReference type="ARBA" id="ARBA00022692"/>
    </source>
</evidence>
<dbReference type="PRINTS" id="PR01837">
    <property type="entry name" value="MGTCSAPBPROT"/>
</dbReference>
<proteinExistence type="inferred from homology"/>
<feature type="transmembrane region" description="Helical" evidence="7">
    <location>
        <begin position="46"/>
        <end position="65"/>
    </location>
</feature>
<evidence type="ECO:0000256" key="1">
    <source>
        <dbReference type="ARBA" id="ARBA00004651"/>
    </source>
</evidence>
<dbReference type="InterPro" id="IPR003416">
    <property type="entry name" value="MgtC/SapB/SrpB/YhiD_fam"/>
</dbReference>
<feature type="transmembrane region" description="Helical" evidence="7">
    <location>
        <begin position="123"/>
        <end position="152"/>
    </location>
</feature>
<evidence type="ECO:0000256" key="5">
    <source>
        <dbReference type="ARBA" id="ARBA00022989"/>
    </source>
</evidence>
<dbReference type="EMBL" id="VFFF01000001">
    <property type="protein sequence ID" value="TNY33162.1"/>
    <property type="molecule type" value="Genomic_DNA"/>
</dbReference>
<comment type="similarity">
    <text evidence="2 7">Belongs to the MgtC/SapB family.</text>
</comment>
<keyword evidence="7" id="KW-0997">Cell inner membrane</keyword>
<organism evidence="9 10">
    <name type="scientific">Pelagovum pacificum</name>
    <dbReference type="NCBI Taxonomy" id="2588711"/>
    <lineage>
        <taxon>Bacteria</taxon>
        <taxon>Pseudomonadati</taxon>
        <taxon>Pseudomonadota</taxon>
        <taxon>Alphaproteobacteria</taxon>
        <taxon>Rhodobacterales</taxon>
        <taxon>Paracoccaceae</taxon>
        <taxon>Pelagovum</taxon>
    </lineage>
</organism>
<dbReference type="InterPro" id="IPR049177">
    <property type="entry name" value="MgtC_SapB_SrpB_YhiD_N"/>
</dbReference>
<dbReference type="AlphaFoldDB" id="A0A5C5GEF6"/>
<comment type="caution">
    <text evidence="9">The sequence shown here is derived from an EMBL/GenBank/DDBJ whole genome shotgun (WGS) entry which is preliminary data.</text>
</comment>
<evidence type="ECO:0000256" key="2">
    <source>
        <dbReference type="ARBA" id="ARBA00009298"/>
    </source>
</evidence>
<keyword evidence="10" id="KW-1185">Reference proteome</keyword>
<feature type="transmembrane region" description="Helical" evidence="7">
    <location>
        <begin position="12"/>
        <end position="34"/>
    </location>
</feature>
<gene>
    <name evidence="9" type="ORF">FHY64_07750</name>
</gene>
<evidence type="ECO:0000259" key="8">
    <source>
        <dbReference type="Pfam" id="PF02308"/>
    </source>
</evidence>
<dbReference type="PANTHER" id="PTHR33778:SF1">
    <property type="entry name" value="MAGNESIUM TRANSPORTER YHID-RELATED"/>
    <property type="match status" value="1"/>
</dbReference>
<keyword evidence="6 7" id="KW-0472">Membrane</keyword>
<evidence type="ECO:0000256" key="7">
    <source>
        <dbReference type="RuleBase" id="RU365041"/>
    </source>
</evidence>
<dbReference type="GO" id="GO:0005886">
    <property type="term" value="C:plasma membrane"/>
    <property type="evidence" value="ECO:0007669"/>
    <property type="project" value="UniProtKB-SubCell"/>
</dbReference>
<keyword evidence="4 7" id="KW-0812">Transmembrane</keyword>